<evidence type="ECO:0000313" key="2">
    <source>
        <dbReference type="EMBL" id="GFR77501.1"/>
    </source>
</evidence>
<protein>
    <recommendedName>
        <fullName evidence="4">Ig-like domain-containing protein</fullName>
    </recommendedName>
</protein>
<evidence type="ECO:0000256" key="1">
    <source>
        <dbReference type="SAM" id="Coils"/>
    </source>
</evidence>
<keyword evidence="1" id="KW-0175">Coiled coil</keyword>
<feature type="coiled-coil region" evidence="1">
    <location>
        <begin position="142"/>
        <end position="169"/>
    </location>
</feature>
<dbReference type="Proteomes" id="UP000762676">
    <property type="component" value="Unassembled WGS sequence"/>
</dbReference>
<comment type="caution">
    <text evidence="2">The sequence shown here is derived from an EMBL/GenBank/DDBJ whole genome shotgun (WGS) entry which is preliminary data.</text>
</comment>
<proteinExistence type="predicted"/>
<accession>A0AAV4FX48</accession>
<name>A0AAV4FX48_9GAST</name>
<gene>
    <name evidence="2" type="ORF">ElyMa_005826700</name>
</gene>
<organism evidence="2 3">
    <name type="scientific">Elysia marginata</name>
    <dbReference type="NCBI Taxonomy" id="1093978"/>
    <lineage>
        <taxon>Eukaryota</taxon>
        <taxon>Metazoa</taxon>
        <taxon>Spiralia</taxon>
        <taxon>Lophotrochozoa</taxon>
        <taxon>Mollusca</taxon>
        <taxon>Gastropoda</taxon>
        <taxon>Heterobranchia</taxon>
        <taxon>Euthyneura</taxon>
        <taxon>Panpulmonata</taxon>
        <taxon>Sacoglossa</taxon>
        <taxon>Placobranchoidea</taxon>
        <taxon>Plakobranchidae</taxon>
        <taxon>Elysia</taxon>
    </lineage>
</organism>
<evidence type="ECO:0000313" key="3">
    <source>
        <dbReference type="Proteomes" id="UP000762676"/>
    </source>
</evidence>
<sequence length="398" mass="43249">MSTASLTVTYSLVTADDAGTYLCSSTVANKHQSLTKSEFSATVTVKPLVSLNVFDLATALAQLANTVRNLERILKAELFKRDSLERQVEGLIQSLATLNSTKSSKDLTDSNQSVFSPLSDNFQENTTTGSCDFESSCIGNFTDDTNERLTRLEQQVMTLDMEMSALTQQQNLSQLGNDSATFCADVENVCVSVIKARTQSSQAAQTTPTTPAPAIPKMISKSFPLPTQVDLRDLPDYPVISNIDLLSLTLPRSARSVMFHLSACVTQDYEYTEAEKVSLEALKVSQSAGGTHQPQELGLCLGYPQTQRNSGVIGRRSVAASGWDTPCVCRPDATLLQDVSNSRHPLSVDLTWVGNSLDTKDSLEVCIVSAWPHDVTRNHAHLGTKCTGVEITYFTNDS</sequence>
<reference evidence="2 3" key="1">
    <citation type="journal article" date="2021" name="Elife">
        <title>Chloroplast acquisition without the gene transfer in kleptoplastic sea slugs, Plakobranchus ocellatus.</title>
        <authorList>
            <person name="Maeda T."/>
            <person name="Takahashi S."/>
            <person name="Yoshida T."/>
            <person name="Shimamura S."/>
            <person name="Takaki Y."/>
            <person name="Nagai Y."/>
            <person name="Toyoda A."/>
            <person name="Suzuki Y."/>
            <person name="Arimoto A."/>
            <person name="Ishii H."/>
            <person name="Satoh N."/>
            <person name="Nishiyama T."/>
            <person name="Hasebe M."/>
            <person name="Maruyama T."/>
            <person name="Minagawa J."/>
            <person name="Obokata J."/>
            <person name="Shigenobu S."/>
        </authorList>
    </citation>
    <scope>NUCLEOTIDE SEQUENCE [LARGE SCALE GENOMIC DNA]</scope>
</reference>
<feature type="coiled-coil region" evidence="1">
    <location>
        <begin position="67"/>
        <end position="101"/>
    </location>
</feature>
<dbReference type="AlphaFoldDB" id="A0AAV4FX48"/>
<dbReference type="EMBL" id="BMAT01011694">
    <property type="protein sequence ID" value="GFR77501.1"/>
    <property type="molecule type" value="Genomic_DNA"/>
</dbReference>
<evidence type="ECO:0008006" key="4">
    <source>
        <dbReference type="Google" id="ProtNLM"/>
    </source>
</evidence>
<keyword evidence="3" id="KW-1185">Reference proteome</keyword>